<evidence type="ECO:0000313" key="1">
    <source>
        <dbReference type="EMBL" id="BFO22017.1"/>
    </source>
</evidence>
<name>A0AAT9HWZ2_9ACTN</name>
<gene>
    <name evidence="1" type="ORF">SHKM778_84050</name>
</gene>
<reference evidence="1" key="1">
    <citation type="submission" date="2024-06" db="EMBL/GenBank/DDBJ databases">
        <authorList>
            <consortium name="consrtm"/>
            <person name="Uemura M."/>
            <person name="Terahara T."/>
        </authorList>
    </citation>
    <scope>NUCLEOTIDE SEQUENCE</scope>
    <source>
        <strain evidence="1">KM77-8</strain>
    </source>
</reference>
<dbReference type="AlphaFoldDB" id="A0AAT9HWZ2"/>
<organism evidence="1">
    <name type="scientific">Streptomyces haneummycinicus</name>
    <dbReference type="NCBI Taxonomy" id="3074435"/>
    <lineage>
        <taxon>Bacteria</taxon>
        <taxon>Bacillati</taxon>
        <taxon>Actinomycetota</taxon>
        <taxon>Actinomycetes</taxon>
        <taxon>Kitasatosporales</taxon>
        <taxon>Streptomycetaceae</taxon>
        <taxon>Streptomyces</taxon>
    </lineage>
</organism>
<accession>A0AAT9HWZ2</accession>
<sequence length="83" mass="9034">MSRTRHPILAVVDFPPLPATVLRPLVDPVPLSPVSLVWRKGMLHPGLGALRRAAAFVAAEEGWLRRPEGGWVPKQDIVAMAGH</sequence>
<reference evidence="1" key="2">
    <citation type="submission" date="2024-07" db="EMBL/GenBank/DDBJ databases">
        <title>Streptomyces haneummycinica sp. nov., a new antibiotic-producing actinobacterium isolated from marine sediment.</title>
        <authorList>
            <person name="Uemura M."/>
            <person name="Hamada M."/>
            <person name="Hirano S."/>
            <person name="Kobayashi K."/>
            <person name="Ohshiro T."/>
            <person name="Kobayashi T."/>
            <person name="Terahara T."/>
        </authorList>
    </citation>
    <scope>NUCLEOTIDE SEQUENCE</scope>
    <source>
        <strain evidence="1">KM77-8</strain>
    </source>
</reference>
<dbReference type="EMBL" id="AP035768">
    <property type="protein sequence ID" value="BFO22017.1"/>
    <property type="molecule type" value="Genomic_DNA"/>
</dbReference>
<proteinExistence type="predicted"/>
<evidence type="ECO:0008006" key="2">
    <source>
        <dbReference type="Google" id="ProtNLM"/>
    </source>
</evidence>
<protein>
    <recommendedName>
        <fullName evidence="2">Transcriptional regulator</fullName>
    </recommendedName>
</protein>